<sequence>MAESEAEATPDGAGSRRAASPDDSWLRFRVAWRLLVVVGQFLPLLVAYARDRRRFLLFGRERQIDAETQVDRAEELLDTLVTLGPTFIKVGQILSTRPDVLPGPYIAVLQRLQDRVPPAQWDEIEPAIEAEVGPVEAAFDTFDTEPISGASLGQVYTARLDGQRVAVKVLRPNIRRRVAADLRVIETLTPLLIRGAEPGQAFTLENLADEFSATIREEMDYVHEARMLETVRTNFADDDRVRVPEPIDSHSGARVLTMEYVDGTKITDVERLDAMGIDRGALVERLFDAYIEMVLDQGVFHADPHPGNLAVQPDGTIVFYDFGITGTVDEDLQEQIFEMYVAIARDDVDGIIDSFVAMGALDPTADRRLLREMFEIVLESFRGRDVDQYRVQQLVAEFQAELYEFPLRLPQDLALIVRITTVLEGVCRTLDPEFDLIELVTEYVRSEGYASQGVRELLDRAGEELGGTAGALLVTGPKLERTLDRANRDDLTVRTALGDETGLFDRLAKQAVLGLGFLGSVIAALVLFVAGDRTAAAVAALGAPLALALLYRSLRSRSGISADPQFTRQNLRAREGQREQDGYGTAYGTVDGDGRE</sequence>
<feature type="region of interest" description="Disordered" evidence="2">
    <location>
        <begin position="573"/>
        <end position="596"/>
    </location>
</feature>
<evidence type="ECO:0000256" key="1">
    <source>
        <dbReference type="ARBA" id="ARBA00009670"/>
    </source>
</evidence>
<dbReference type="AlphaFoldDB" id="A0A1H8NSH5"/>
<dbReference type="InterPro" id="IPR050154">
    <property type="entry name" value="UbiB_kinase"/>
</dbReference>
<feature type="region of interest" description="Disordered" evidence="2">
    <location>
        <begin position="1"/>
        <end position="20"/>
    </location>
</feature>
<keyword evidence="3" id="KW-0472">Membrane</keyword>
<dbReference type="GO" id="GO:0004672">
    <property type="term" value="F:protein kinase activity"/>
    <property type="evidence" value="ECO:0007669"/>
    <property type="project" value="InterPro"/>
</dbReference>
<dbReference type="InterPro" id="IPR011009">
    <property type="entry name" value="Kinase-like_dom_sf"/>
</dbReference>
<organism evidence="5 6">
    <name type="scientific">Halorientalis persicus</name>
    <dbReference type="NCBI Taxonomy" id="1367881"/>
    <lineage>
        <taxon>Archaea</taxon>
        <taxon>Methanobacteriati</taxon>
        <taxon>Methanobacteriota</taxon>
        <taxon>Stenosarchaea group</taxon>
        <taxon>Halobacteria</taxon>
        <taxon>Halobacteriales</taxon>
        <taxon>Haloarculaceae</taxon>
        <taxon>Halorientalis</taxon>
    </lineage>
</organism>
<dbReference type="OrthoDB" id="8087at2157"/>
<evidence type="ECO:0000259" key="4">
    <source>
        <dbReference type="PROSITE" id="PS50011"/>
    </source>
</evidence>
<dbReference type="InterPro" id="IPR000719">
    <property type="entry name" value="Prot_kinase_dom"/>
</dbReference>
<evidence type="ECO:0000313" key="5">
    <source>
        <dbReference type="EMBL" id="SEO32586.1"/>
    </source>
</evidence>
<dbReference type="PANTHER" id="PTHR10566:SF113">
    <property type="entry name" value="PROTEIN ACTIVITY OF BC1 COMPLEX KINASE 7, CHLOROPLASTIC"/>
    <property type="match status" value="1"/>
</dbReference>
<gene>
    <name evidence="5" type="ORF">SAMN05216388_101134</name>
</gene>
<keyword evidence="5" id="KW-0830">Ubiquinone</keyword>
<dbReference type="PROSITE" id="PS50011">
    <property type="entry name" value="PROTEIN_KINASE_DOM"/>
    <property type="match status" value="1"/>
</dbReference>
<feature type="domain" description="Protein kinase" evidence="4">
    <location>
        <begin position="141"/>
        <end position="465"/>
    </location>
</feature>
<dbReference type="EMBL" id="FOCX01000011">
    <property type="protein sequence ID" value="SEO32586.1"/>
    <property type="molecule type" value="Genomic_DNA"/>
</dbReference>
<name>A0A1H8NSH5_9EURY</name>
<feature type="transmembrane region" description="Helical" evidence="3">
    <location>
        <begin position="30"/>
        <end position="49"/>
    </location>
</feature>
<dbReference type="PANTHER" id="PTHR10566">
    <property type="entry name" value="CHAPERONE-ACTIVITY OF BC1 COMPLEX CABC1 -RELATED"/>
    <property type="match status" value="1"/>
</dbReference>
<dbReference type="Proteomes" id="UP000198775">
    <property type="component" value="Unassembled WGS sequence"/>
</dbReference>
<keyword evidence="3" id="KW-0812">Transmembrane</keyword>
<keyword evidence="6" id="KW-1185">Reference proteome</keyword>
<reference evidence="6" key="1">
    <citation type="submission" date="2016-10" db="EMBL/GenBank/DDBJ databases">
        <authorList>
            <person name="Varghese N."/>
            <person name="Submissions S."/>
        </authorList>
    </citation>
    <scope>NUCLEOTIDE SEQUENCE [LARGE SCALE GENOMIC DNA]</scope>
    <source>
        <strain evidence="6">IBRC-M 10043</strain>
    </source>
</reference>
<protein>
    <submittedName>
        <fullName evidence="5">Predicted unusual protein kinase regulating ubiquinone biosynthesis, AarF/ABC1/UbiB family</fullName>
    </submittedName>
</protein>
<dbReference type="GO" id="GO:0005524">
    <property type="term" value="F:ATP binding"/>
    <property type="evidence" value="ECO:0007669"/>
    <property type="project" value="InterPro"/>
</dbReference>
<proteinExistence type="inferred from homology"/>
<feature type="transmembrane region" description="Helical" evidence="3">
    <location>
        <begin position="511"/>
        <end position="529"/>
    </location>
</feature>
<dbReference type="CDD" id="cd05121">
    <property type="entry name" value="ABC1_ADCK3-like"/>
    <property type="match status" value="1"/>
</dbReference>
<accession>A0A1H8NSH5</accession>
<keyword evidence="5" id="KW-0808">Transferase</keyword>
<keyword evidence="5" id="KW-0418">Kinase</keyword>
<dbReference type="Pfam" id="PF03109">
    <property type="entry name" value="ABC1"/>
    <property type="match status" value="1"/>
</dbReference>
<keyword evidence="3" id="KW-1133">Transmembrane helix</keyword>
<comment type="similarity">
    <text evidence="1">Belongs to the protein kinase superfamily. ADCK protein kinase family.</text>
</comment>
<evidence type="ECO:0000313" key="6">
    <source>
        <dbReference type="Proteomes" id="UP000198775"/>
    </source>
</evidence>
<dbReference type="SUPFAM" id="SSF56112">
    <property type="entry name" value="Protein kinase-like (PK-like)"/>
    <property type="match status" value="1"/>
</dbReference>
<dbReference type="InterPro" id="IPR004147">
    <property type="entry name" value="ABC1_dom"/>
</dbReference>
<evidence type="ECO:0000256" key="2">
    <source>
        <dbReference type="SAM" id="MobiDB-lite"/>
    </source>
</evidence>
<feature type="transmembrane region" description="Helical" evidence="3">
    <location>
        <begin position="535"/>
        <end position="551"/>
    </location>
</feature>
<evidence type="ECO:0000256" key="3">
    <source>
        <dbReference type="SAM" id="Phobius"/>
    </source>
</evidence>
<dbReference type="RefSeq" id="WP_092660625.1">
    <property type="nucleotide sequence ID" value="NZ_FOCX01000011.1"/>
</dbReference>